<evidence type="ECO:0000313" key="2">
    <source>
        <dbReference type="Proteomes" id="UP000789405"/>
    </source>
</evidence>
<keyword evidence="2" id="KW-1185">Reference proteome</keyword>
<feature type="non-terminal residue" evidence="1">
    <location>
        <position position="116"/>
    </location>
</feature>
<comment type="caution">
    <text evidence="1">The sequence shown here is derived from an EMBL/GenBank/DDBJ whole genome shotgun (WGS) entry which is preliminary data.</text>
</comment>
<gene>
    <name evidence="1" type="ORF">DERYTH_LOCUS17246</name>
</gene>
<protein>
    <submittedName>
        <fullName evidence="1">27175_t:CDS:1</fullName>
    </submittedName>
</protein>
<organism evidence="1 2">
    <name type="scientific">Dentiscutata erythropus</name>
    <dbReference type="NCBI Taxonomy" id="1348616"/>
    <lineage>
        <taxon>Eukaryota</taxon>
        <taxon>Fungi</taxon>
        <taxon>Fungi incertae sedis</taxon>
        <taxon>Mucoromycota</taxon>
        <taxon>Glomeromycotina</taxon>
        <taxon>Glomeromycetes</taxon>
        <taxon>Diversisporales</taxon>
        <taxon>Gigasporaceae</taxon>
        <taxon>Dentiscutata</taxon>
    </lineage>
</organism>
<proteinExistence type="predicted"/>
<dbReference type="OrthoDB" id="2425356at2759"/>
<dbReference type="AlphaFoldDB" id="A0A9N9IZG6"/>
<accession>A0A9N9IZG6</accession>
<dbReference type="Proteomes" id="UP000789405">
    <property type="component" value="Unassembled WGS sequence"/>
</dbReference>
<dbReference type="EMBL" id="CAJVPY010016040">
    <property type="protein sequence ID" value="CAG8755035.1"/>
    <property type="molecule type" value="Genomic_DNA"/>
</dbReference>
<name>A0A9N9IZG6_9GLOM</name>
<reference evidence="1" key="1">
    <citation type="submission" date="2021-06" db="EMBL/GenBank/DDBJ databases">
        <authorList>
            <person name="Kallberg Y."/>
            <person name="Tangrot J."/>
            <person name="Rosling A."/>
        </authorList>
    </citation>
    <scope>NUCLEOTIDE SEQUENCE</scope>
    <source>
        <strain evidence="1">MA453B</strain>
    </source>
</reference>
<feature type="non-terminal residue" evidence="1">
    <location>
        <position position="1"/>
    </location>
</feature>
<sequence length="116" mass="13370">TRSKDPVKDKAMLKQLYESGYLCTTPENHKIIADQFCNVFQDALDINIRGIDEKRRILSIIADKLLYPMIKKNLLVSNYLITKAHQYARVNSPGGIQLERPKVTLEKLTPEKKEQL</sequence>
<evidence type="ECO:0000313" key="1">
    <source>
        <dbReference type="EMBL" id="CAG8755035.1"/>
    </source>
</evidence>